<proteinExistence type="inferred from homology"/>
<feature type="transmembrane region" description="Helical" evidence="11">
    <location>
        <begin position="34"/>
        <end position="53"/>
    </location>
</feature>
<dbReference type="GO" id="GO:0012505">
    <property type="term" value="C:endomembrane system"/>
    <property type="evidence" value="ECO:0007669"/>
    <property type="project" value="UniProtKB-SubCell"/>
</dbReference>
<feature type="region of interest" description="Disordered" evidence="10">
    <location>
        <begin position="417"/>
        <end position="447"/>
    </location>
</feature>
<dbReference type="GO" id="GO:0015267">
    <property type="term" value="F:channel activity"/>
    <property type="evidence" value="ECO:0007669"/>
    <property type="project" value="UniProtKB-ARBA"/>
</dbReference>
<evidence type="ECO:0000256" key="7">
    <source>
        <dbReference type="ARBA" id="ARBA00023136"/>
    </source>
</evidence>
<evidence type="ECO:0000256" key="6">
    <source>
        <dbReference type="ARBA" id="ARBA00023065"/>
    </source>
</evidence>
<gene>
    <name evidence="12" type="primary">UNK1</name>
    <name evidence="12" type="ORF">HDU87_001373</name>
</gene>
<accession>A0AAD5TSM3</accession>
<comment type="caution">
    <text evidence="12">The sequence shown here is derived from an EMBL/GenBank/DDBJ whole genome shotgun (WGS) entry which is preliminary data.</text>
</comment>
<evidence type="ECO:0000256" key="10">
    <source>
        <dbReference type="SAM" id="MobiDB-lite"/>
    </source>
</evidence>
<dbReference type="GO" id="GO:0016020">
    <property type="term" value="C:membrane"/>
    <property type="evidence" value="ECO:0007669"/>
    <property type="project" value="TreeGrafter"/>
</dbReference>
<keyword evidence="8" id="KW-1071">Ligand-gated ion channel</keyword>
<dbReference type="InterPro" id="IPR059116">
    <property type="entry name" value="P2X_receptor"/>
</dbReference>
<comment type="subcellular location">
    <subcellularLocation>
        <location evidence="1">Endomembrane system</location>
    </subcellularLocation>
</comment>
<keyword evidence="4 11" id="KW-0812">Transmembrane</keyword>
<evidence type="ECO:0000256" key="9">
    <source>
        <dbReference type="ARBA" id="ARBA00023303"/>
    </source>
</evidence>
<keyword evidence="3" id="KW-0813">Transport</keyword>
<evidence type="ECO:0000313" key="12">
    <source>
        <dbReference type="EMBL" id="KAJ3181244.1"/>
    </source>
</evidence>
<evidence type="ECO:0000256" key="3">
    <source>
        <dbReference type="ARBA" id="ARBA00022448"/>
    </source>
</evidence>
<dbReference type="EMBL" id="JADGJQ010000013">
    <property type="protein sequence ID" value="KAJ3181244.1"/>
    <property type="molecule type" value="Genomic_DNA"/>
</dbReference>
<reference evidence="12" key="1">
    <citation type="submission" date="2020-05" db="EMBL/GenBank/DDBJ databases">
        <title>Phylogenomic resolution of chytrid fungi.</title>
        <authorList>
            <person name="Stajich J.E."/>
            <person name="Amses K."/>
            <person name="Simmons R."/>
            <person name="Seto K."/>
            <person name="Myers J."/>
            <person name="Bonds A."/>
            <person name="Quandt C.A."/>
            <person name="Barry K."/>
            <person name="Liu P."/>
            <person name="Grigoriev I."/>
            <person name="Longcore J.E."/>
            <person name="James T.Y."/>
        </authorList>
    </citation>
    <scope>NUCLEOTIDE SEQUENCE</scope>
    <source>
        <strain evidence="12">JEL0379</strain>
    </source>
</reference>
<dbReference type="GO" id="GO:0070588">
    <property type="term" value="P:calcium ion transmembrane transport"/>
    <property type="evidence" value="ECO:0007669"/>
    <property type="project" value="TreeGrafter"/>
</dbReference>
<evidence type="ECO:0000313" key="13">
    <source>
        <dbReference type="Proteomes" id="UP001212152"/>
    </source>
</evidence>
<dbReference type="Pfam" id="PF00864">
    <property type="entry name" value="P2X_receptor"/>
    <property type="match status" value="1"/>
</dbReference>
<comment type="similarity">
    <text evidence="2">Belongs to the P2X receptor family.</text>
</comment>
<name>A0AAD5TSM3_9FUNG</name>
<keyword evidence="5 11" id="KW-1133">Transmembrane helix</keyword>
<sequence length="471" mass="51682">MGNSWSKLRAQDPDQLFAYSTYKVVRVKDRYLGILYYVSTFAIFAYILSSIFMQQLYLKKAAPTAGFIRASAKLTPNPALVPSYCSIAPPSLGANETFGGCLHWAAEQIAYPYDGELDTLFLTTRVNIAQTLPPSGTCSNYFTDPHCAPPAFTQLQGVQPVTTYYIANVEELSIQVDHGVLLRYSSSYSNPGTVTKSSKSMDGRMAQLCDDNAKTRDPSLVWNAAYRSNASTTNHLDTFTLGQIVGASNCAAKTPEVNLDAVSNADGAKPGETLRSSGFVISTPIIYNGDSTSGVTYSYIPAQINGTEYKVTQTIVQPDNSILYIVRHGIRIVFVQTGEIGQFDFMTLLQALVAATALLRVASLIVETLMLWVMPHRQLYDKAKFESTQDFSDIRDKQEDDKRQKKLNFITRTEQAEREVGVDAGDSDAGSERSSSGYQQAGGPSMVRVRPAMVQPKLVFPTPAAPHEDRV</sequence>
<keyword evidence="6" id="KW-0406">Ion transport</keyword>
<evidence type="ECO:0000256" key="2">
    <source>
        <dbReference type="ARBA" id="ARBA00009848"/>
    </source>
</evidence>
<evidence type="ECO:0000256" key="1">
    <source>
        <dbReference type="ARBA" id="ARBA00004308"/>
    </source>
</evidence>
<organism evidence="12 13">
    <name type="scientific">Geranomyces variabilis</name>
    <dbReference type="NCBI Taxonomy" id="109894"/>
    <lineage>
        <taxon>Eukaryota</taxon>
        <taxon>Fungi</taxon>
        <taxon>Fungi incertae sedis</taxon>
        <taxon>Chytridiomycota</taxon>
        <taxon>Chytridiomycota incertae sedis</taxon>
        <taxon>Chytridiomycetes</taxon>
        <taxon>Spizellomycetales</taxon>
        <taxon>Powellomycetaceae</taxon>
        <taxon>Geranomyces</taxon>
    </lineage>
</organism>
<dbReference type="Gene3D" id="1.10.287.940">
    <property type="entry name" value="atp-gated p2x4 ion channel"/>
    <property type="match status" value="1"/>
</dbReference>
<dbReference type="PANTHER" id="PTHR10125:SF31">
    <property type="entry name" value="P2X RECEPTOR E"/>
    <property type="match status" value="1"/>
</dbReference>
<evidence type="ECO:0000256" key="5">
    <source>
        <dbReference type="ARBA" id="ARBA00022989"/>
    </source>
</evidence>
<keyword evidence="7 11" id="KW-0472">Membrane</keyword>
<keyword evidence="13" id="KW-1185">Reference proteome</keyword>
<dbReference type="AlphaFoldDB" id="A0AAD5TSM3"/>
<evidence type="ECO:0000256" key="8">
    <source>
        <dbReference type="ARBA" id="ARBA00023286"/>
    </source>
</evidence>
<keyword evidence="9" id="KW-0407">Ion channel</keyword>
<evidence type="ECO:0000256" key="11">
    <source>
        <dbReference type="SAM" id="Phobius"/>
    </source>
</evidence>
<dbReference type="Proteomes" id="UP001212152">
    <property type="component" value="Unassembled WGS sequence"/>
</dbReference>
<dbReference type="GO" id="GO:0007165">
    <property type="term" value="P:signal transduction"/>
    <property type="evidence" value="ECO:0007669"/>
    <property type="project" value="UniProtKB-ARBA"/>
</dbReference>
<dbReference type="PANTHER" id="PTHR10125">
    <property type="entry name" value="P2X PURINOCEPTOR"/>
    <property type="match status" value="1"/>
</dbReference>
<protein>
    <submittedName>
        <fullName evidence="12">Cytochrome c oxidase subunit 1</fullName>
    </submittedName>
</protein>
<evidence type="ECO:0000256" key="4">
    <source>
        <dbReference type="ARBA" id="ARBA00022692"/>
    </source>
</evidence>